<sequence>MKDKLDTRTLRPRRPLAKKAAAASSNAVPDDDGPGRRGTRCQLARPDRAKARFLYHQCDLGMHDIALVLKSTEGVVGGAVRNRYKVPDNELDDELYLDEAFKRTYLHFKDDVEVLPGVEGGEGHSRMRRFSDSPLSEYNYDLPDFDYGDKTLVRKSSPEAPSKSAGSPMSDSHAPSSPPSHFFGALDDPLPRSTSPLFSPLPSPDPPDALVEFLAHDISPHLSLLHHCGLFRLVGISMPELTAMAAWTRAEVVETLDRLLTTWPIPESHPVPIAHDGLTAFERIALANAVGTIPVDEPDALAPVMPQTIEDFIERPMPGLPAGVSLQHHHDLIFLTGLKTVDELSTMAGWTDTRVRDALATMYWGSMSPFELVLFELGVRRLRQA</sequence>
<evidence type="ECO:0000313" key="3">
    <source>
        <dbReference type="Proteomes" id="UP000636479"/>
    </source>
</evidence>
<evidence type="ECO:0000256" key="1">
    <source>
        <dbReference type="SAM" id="MobiDB-lite"/>
    </source>
</evidence>
<evidence type="ECO:0000313" key="2">
    <source>
        <dbReference type="EMBL" id="KAF7310158.1"/>
    </source>
</evidence>
<keyword evidence="3" id="KW-1185">Reference proteome</keyword>
<comment type="caution">
    <text evidence="2">The sequence shown here is derived from an EMBL/GenBank/DDBJ whole genome shotgun (WGS) entry which is preliminary data.</text>
</comment>
<reference evidence="2" key="1">
    <citation type="submission" date="2020-05" db="EMBL/GenBank/DDBJ databases">
        <title>Mycena genomes resolve the evolution of fungal bioluminescence.</title>
        <authorList>
            <person name="Tsai I.J."/>
        </authorList>
    </citation>
    <scope>NUCLEOTIDE SEQUENCE</scope>
    <source>
        <strain evidence="2">171206Taipei</strain>
    </source>
</reference>
<dbReference type="Proteomes" id="UP000636479">
    <property type="component" value="Unassembled WGS sequence"/>
</dbReference>
<name>A0A8H6WCW1_9AGAR</name>
<organism evidence="2 3">
    <name type="scientific">Mycena indigotica</name>
    <dbReference type="NCBI Taxonomy" id="2126181"/>
    <lineage>
        <taxon>Eukaryota</taxon>
        <taxon>Fungi</taxon>
        <taxon>Dikarya</taxon>
        <taxon>Basidiomycota</taxon>
        <taxon>Agaricomycotina</taxon>
        <taxon>Agaricomycetes</taxon>
        <taxon>Agaricomycetidae</taxon>
        <taxon>Agaricales</taxon>
        <taxon>Marasmiineae</taxon>
        <taxon>Mycenaceae</taxon>
        <taxon>Mycena</taxon>
    </lineage>
</organism>
<feature type="region of interest" description="Disordered" evidence="1">
    <location>
        <begin position="151"/>
        <end position="186"/>
    </location>
</feature>
<proteinExistence type="predicted"/>
<feature type="region of interest" description="Disordered" evidence="1">
    <location>
        <begin position="1"/>
        <end position="41"/>
    </location>
</feature>
<dbReference type="AlphaFoldDB" id="A0A8H6WCW1"/>
<dbReference type="EMBL" id="JACAZF010000003">
    <property type="protein sequence ID" value="KAF7310158.1"/>
    <property type="molecule type" value="Genomic_DNA"/>
</dbReference>
<dbReference type="OrthoDB" id="3063799at2759"/>
<gene>
    <name evidence="2" type="ORF">MIND_00389200</name>
</gene>
<dbReference type="RefSeq" id="XP_037223608.1">
    <property type="nucleotide sequence ID" value="XM_037360723.1"/>
</dbReference>
<dbReference type="GeneID" id="59343239"/>
<protein>
    <submittedName>
        <fullName evidence="2">Uncharacterized protein</fullName>
    </submittedName>
</protein>
<accession>A0A8H6WCW1</accession>